<dbReference type="InterPro" id="IPR005467">
    <property type="entry name" value="His_kinase_dom"/>
</dbReference>
<evidence type="ECO:0000256" key="1">
    <source>
        <dbReference type="ARBA" id="ARBA00000085"/>
    </source>
</evidence>
<dbReference type="InterPro" id="IPR003594">
    <property type="entry name" value="HATPase_dom"/>
</dbReference>
<dbReference type="Pfam" id="PF00512">
    <property type="entry name" value="HisKA"/>
    <property type="match status" value="1"/>
</dbReference>
<dbReference type="InterPro" id="IPR003018">
    <property type="entry name" value="GAF"/>
</dbReference>
<dbReference type="Gene3D" id="3.30.450.40">
    <property type="match status" value="1"/>
</dbReference>
<dbReference type="Pfam" id="PF01590">
    <property type="entry name" value="GAF"/>
    <property type="match status" value="1"/>
</dbReference>
<evidence type="ECO:0000259" key="11">
    <source>
        <dbReference type="PROSITE" id="PS50110"/>
    </source>
</evidence>
<reference evidence="12 13" key="1">
    <citation type="journal article" date="2020" name="ISME J.">
        <title>Comparative genomics reveals insights into cyanobacterial evolution and habitat adaptation.</title>
        <authorList>
            <person name="Chen M.Y."/>
            <person name="Teng W.K."/>
            <person name="Zhao L."/>
            <person name="Hu C.X."/>
            <person name="Zhou Y.K."/>
            <person name="Han B.P."/>
            <person name="Song L.R."/>
            <person name="Shu W.S."/>
        </authorList>
    </citation>
    <scope>NUCLEOTIDE SEQUENCE [LARGE SCALE GENOMIC DNA]</scope>
    <source>
        <strain evidence="12 13">FACHB-838</strain>
    </source>
</reference>
<dbReference type="SUPFAM" id="SSF47384">
    <property type="entry name" value="Homodimeric domain of signal transducing histidine kinase"/>
    <property type="match status" value="1"/>
</dbReference>
<keyword evidence="7" id="KW-0902">Two-component regulatory system</keyword>
<dbReference type="Gene3D" id="1.10.287.130">
    <property type="match status" value="1"/>
</dbReference>
<dbReference type="EC" id="2.7.13.3" evidence="3"/>
<gene>
    <name evidence="12" type="ORF">H6G97_05425</name>
</gene>
<comment type="catalytic activity">
    <reaction evidence="1">
        <text>ATP + protein L-histidine = ADP + protein N-phospho-L-histidine.</text>
        <dbReference type="EC" id="2.7.13.3"/>
    </reaction>
</comment>
<proteinExistence type="inferred from homology"/>
<dbReference type="PRINTS" id="PR00344">
    <property type="entry name" value="BCTRLSENSOR"/>
</dbReference>
<organism evidence="12 13">
    <name type="scientific">Nostoc flagelliforme FACHB-838</name>
    <dbReference type="NCBI Taxonomy" id="2692904"/>
    <lineage>
        <taxon>Bacteria</taxon>
        <taxon>Bacillati</taxon>
        <taxon>Cyanobacteriota</taxon>
        <taxon>Cyanophyceae</taxon>
        <taxon>Nostocales</taxon>
        <taxon>Nostocaceae</taxon>
        <taxon>Nostoc</taxon>
    </lineage>
</organism>
<dbReference type="RefSeq" id="WP_190939667.1">
    <property type="nucleotide sequence ID" value="NZ_JACJSI010000007.1"/>
</dbReference>
<dbReference type="EMBL" id="JACJSI010000007">
    <property type="protein sequence ID" value="MBD2529038.1"/>
    <property type="molecule type" value="Genomic_DNA"/>
</dbReference>
<keyword evidence="5" id="KW-0808">Transferase</keyword>
<feature type="domain" description="Histidine kinase" evidence="10">
    <location>
        <begin position="337"/>
        <end position="553"/>
    </location>
</feature>
<evidence type="ECO:0000256" key="8">
    <source>
        <dbReference type="PROSITE-ProRule" id="PRU00169"/>
    </source>
</evidence>
<dbReference type="SUPFAM" id="SSF55781">
    <property type="entry name" value="GAF domain-like"/>
    <property type="match status" value="1"/>
</dbReference>
<evidence type="ECO:0000259" key="10">
    <source>
        <dbReference type="PROSITE" id="PS50109"/>
    </source>
</evidence>
<dbReference type="Pfam" id="PF02518">
    <property type="entry name" value="HATPase_c"/>
    <property type="match status" value="1"/>
</dbReference>
<feature type="domain" description="Response regulatory" evidence="11">
    <location>
        <begin position="6"/>
        <end position="125"/>
    </location>
</feature>
<dbReference type="SUPFAM" id="SSF55874">
    <property type="entry name" value="ATPase domain of HSP90 chaperone/DNA topoisomerase II/histidine kinase"/>
    <property type="match status" value="1"/>
</dbReference>
<comment type="similarity">
    <text evidence="2">In the N-terminal section; belongs to the phytochrome family.</text>
</comment>
<dbReference type="InterPro" id="IPR003661">
    <property type="entry name" value="HisK_dim/P_dom"/>
</dbReference>
<comment type="caution">
    <text evidence="12">The sequence shown here is derived from an EMBL/GenBank/DDBJ whole genome shotgun (WGS) entry which is preliminary data.</text>
</comment>
<dbReference type="SMART" id="SM00388">
    <property type="entry name" value="HisKA"/>
    <property type="match status" value="1"/>
</dbReference>
<dbReference type="InterPro" id="IPR004358">
    <property type="entry name" value="Sig_transdc_His_kin-like_C"/>
</dbReference>
<dbReference type="SMART" id="SM00448">
    <property type="entry name" value="REC"/>
    <property type="match status" value="1"/>
</dbReference>
<dbReference type="Gene3D" id="3.30.565.10">
    <property type="entry name" value="Histidine kinase-like ATPase, C-terminal domain"/>
    <property type="match status" value="1"/>
</dbReference>
<keyword evidence="4 8" id="KW-0597">Phosphoprotein</keyword>
<keyword evidence="6" id="KW-0418">Kinase</keyword>
<dbReference type="SUPFAM" id="SSF52172">
    <property type="entry name" value="CheY-like"/>
    <property type="match status" value="1"/>
</dbReference>
<dbReference type="PROSITE" id="PS50110">
    <property type="entry name" value="RESPONSE_REGULATORY"/>
    <property type="match status" value="1"/>
</dbReference>
<feature type="domain" description="Phytochrome chromophore attachment site" evidence="9">
    <location>
        <begin position="157"/>
        <end position="303"/>
    </location>
</feature>
<dbReference type="InterPro" id="IPR029016">
    <property type="entry name" value="GAF-like_dom_sf"/>
</dbReference>
<dbReference type="InterPro" id="IPR036097">
    <property type="entry name" value="HisK_dim/P_sf"/>
</dbReference>
<dbReference type="Proteomes" id="UP000623440">
    <property type="component" value="Unassembled WGS sequence"/>
</dbReference>
<dbReference type="CDD" id="cd00075">
    <property type="entry name" value="HATPase"/>
    <property type="match status" value="1"/>
</dbReference>
<evidence type="ECO:0000256" key="2">
    <source>
        <dbReference type="ARBA" id="ARBA00006402"/>
    </source>
</evidence>
<dbReference type="InterPro" id="IPR011006">
    <property type="entry name" value="CheY-like_superfamily"/>
</dbReference>
<evidence type="ECO:0000256" key="3">
    <source>
        <dbReference type="ARBA" id="ARBA00012438"/>
    </source>
</evidence>
<dbReference type="PANTHER" id="PTHR43547:SF2">
    <property type="entry name" value="HYBRID SIGNAL TRANSDUCTION HISTIDINE KINASE C"/>
    <property type="match status" value="1"/>
</dbReference>
<evidence type="ECO:0000313" key="12">
    <source>
        <dbReference type="EMBL" id="MBD2529038.1"/>
    </source>
</evidence>
<dbReference type="InterPro" id="IPR016132">
    <property type="entry name" value="Phyto_chromo_attachment"/>
</dbReference>
<keyword evidence="13" id="KW-1185">Reference proteome</keyword>
<evidence type="ECO:0000256" key="7">
    <source>
        <dbReference type="ARBA" id="ARBA00023012"/>
    </source>
</evidence>
<dbReference type="SMART" id="SM00065">
    <property type="entry name" value="GAF"/>
    <property type="match status" value="1"/>
</dbReference>
<evidence type="ECO:0000313" key="13">
    <source>
        <dbReference type="Proteomes" id="UP000623440"/>
    </source>
</evidence>
<dbReference type="PANTHER" id="PTHR43547">
    <property type="entry name" value="TWO-COMPONENT HISTIDINE KINASE"/>
    <property type="match status" value="1"/>
</dbReference>
<dbReference type="InterPro" id="IPR036890">
    <property type="entry name" value="HATPase_C_sf"/>
</dbReference>
<dbReference type="PROSITE" id="PS50046">
    <property type="entry name" value="PHYTOCHROME_2"/>
    <property type="match status" value="1"/>
</dbReference>
<sequence length="563" mass="62766">MLDIRTLLIIDDSAADRKIYRRYLLKDPHQSYQILEADCAEEGLALCQKVPCDVILLDFCLPDMSGLELFDQMQQEIFNTSVPVIMLTGRGDEEIAVQVMKRGALDYLVKQHLTQDVLQLAVRNAIRQSSLQAQLIKTQERQRLIATTALRIRQSLNLEQILNTAVAEVQQLLKCDRVMVYQFAPNTDGKIVASSVEPFCTVAVCDRIEAGDNGTKRQGDRVLITREDFSQSPIPYIYELGLCNCVSLKEQFNTKANLVVPINLSNNGNPTPKLWGLLIAHHNSGERQWQTDDVEMLNEVSVQLAIAIQQAELLAQTQAALAKEKQLNIFKSQIIATVSHEYRTPLTSILAAASTLVKHSQQLDESKQQRFLGIIEQKTRYMSKLVDNMLLVNQLELEKPEFKPIALDLLQFFSDLIEQERETAGDRHELIFKITGNNQDFWGDRGLLQQIFINLMSNAIKYSPDGGTVEFHLVGKESEVIFYIKDQGIGIPIADQENLFQSFSRGSNVDTIPGTGLGLAIAKACVELHGGNISLSSEVGQGTKVTVSLPKISPTGQLSPSST</sequence>
<dbReference type="CDD" id="cd00082">
    <property type="entry name" value="HisKA"/>
    <property type="match status" value="1"/>
</dbReference>
<dbReference type="SMART" id="SM00387">
    <property type="entry name" value="HATPase_c"/>
    <property type="match status" value="1"/>
</dbReference>
<dbReference type="PROSITE" id="PS50109">
    <property type="entry name" value="HIS_KIN"/>
    <property type="match status" value="1"/>
</dbReference>
<evidence type="ECO:0000256" key="5">
    <source>
        <dbReference type="ARBA" id="ARBA00022679"/>
    </source>
</evidence>
<accession>A0ABR8DJ80</accession>
<dbReference type="CDD" id="cd00156">
    <property type="entry name" value="REC"/>
    <property type="match status" value="1"/>
</dbReference>
<protein>
    <recommendedName>
        <fullName evidence="3">histidine kinase</fullName>
        <ecNumber evidence="3">2.7.13.3</ecNumber>
    </recommendedName>
</protein>
<feature type="modified residue" description="4-aspartylphosphate" evidence="8">
    <location>
        <position position="58"/>
    </location>
</feature>
<dbReference type="Gene3D" id="3.40.50.2300">
    <property type="match status" value="1"/>
</dbReference>
<dbReference type="InterPro" id="IPR001789">
    <property type="entry name" value="Sig_transdc_resp-reg_receiver"/>
</dbReference>
<evidence type="ECO:0000256" key="6">
    <source>
        <dbReference type="ARBA" id="ARBA00022777"/>
    </source>
</evidence>
<dbReference type="Pfam" id="PF00072">
    <property type="entry name" value="Response_reg"/>
    <property type="match status" value="1"/>
</dbReference>
<evidence type="ECO:0000259" key="9">
    <source>
        <dbReference type="PROSITE" id="PS50046"/>
    </source>
</evidence>
<evidence type="ECO:0000256" key="4">
    <source>
        <dbReference type="ARBA" id="ARBA00022553"/>
    </source>
</evidence>
<name>A0ABR8DJ80_9NOSO</name>